<accession>A0A1N7U582</accession>
<dbReference type="PRINTS" id="PR00035">
    <property type="entry name" value="HTHGNTR"/>
</dbReference>
<dbReference type="GO" id="GO:0003700">
    <property type="term" value="F:DNA-binding transcription factor activity"/>
    <property type="evidence" value="ECO:0007669"/>
    <property type="project" value="InterPro"/>
</dbReference>
<evidence type="ECO:0000313" key="5">
    <source>
        <dbReference type="EMBL" id="AIB38087.1"/>
    </source>
</evidence>
<evidence type="ECO:0000259" key="4">
    <source>
        <dbReference type="PROSITE" id="PS50949"/>
    </source>
</evidence>
<evidence type="ECO:0000256" key="2">
    <source>
        <dbReference type="ARBA" id="ARBA00023125"/>
    </source>
</evidence>
<proteinExistence type="predicted"/>
<dbReference type="AlphaFoldDB" id="A0A1N7U582"/>
<dbReference type="Gene3D" id="3.40.1410.10">
    <property type="entry name" value="Chorismate lyase-like"/>
    <property type="match status" value="1"/>
</dbReference>
<keyword evidence="1" id="KW-0805">Transcription regulation</keyword>
<evidence type="ECO:0000256" key="3">
    <source>
        <dbReference type="ARBA" id="ARBA00023163"/>
    </source>
</evidence>
<dbReference type="InterPro" id="IPR011663">
    <property type="entry name" value="UTRA"/>
</dbReference>
<name>A0A1N7U582_9PSED</name>
<dbReference type="GO" id="GO:0003677">
    <property type="term" value="F:DNA binding"/>
    <property type="evidence" value="ECO:0007669"/>
    <property type="project" value="UniProtKB-KW"/>
</dbReference>
<dbReference type="PROSITE" id="PS50949">
    <property type="entry name" value="HTH_GNTR"/>
    <property type="match status" value="1"/>
</dbReference>
<dbReference type="Pfam" id="PF07702">
    <property type="entry name" value="UTRA"/>
    <property type="match status" value="1"/>
</dbReference>
<dbReference type="SMART" id="SM00866">
    <property type="entry name" value="UTRA"/>
    <property type="match status" value="1"/>
</dbReference>
<reference evidence="5 6" key="1">
    <citation type="submission" date="2014-05" db="EMBL/GenBank/DDBJ databases">
        <title>Pseudomonas simiae WCS417.</title>
        <authorList>
            <person name="Berendsen R.L."/>
        </authorList>
    </citation>
    <scope>NUCLEOTIDE SEQUENCE [LARGE SCALE GENOMIC DNA]</scope>
    <source>
        <strain evidence="5 6">WCS417</strain>
    </source>
</reference>
<dbReference type="PANTHER" id="PTHR44846">
    <property type="entry name" value="MANNOSYL-D-GLYCERATE TRANSPORT/METABOLISM SYSTEM REPRESSOR MNGR-RELATED"/>
    <property type="match status" value="1"/>
</dbReference>
<dbReference type="InterPro" id="IPR036388">
    <property type="entry name" value="WH-like_DNA-bd_sf"/>
</dbReference>
<dbReference type="InterPro" id="IPR000524">
    <property type="entry name" value="Tscrpt_reg_HTH_GntR"/>
</dbReference>
<dbReference type="Gene3D" id="1.10.10.10">
    <property type="entry name" value="Winged helix-like DNA-binding domain superfamily/Winged helix DNA-binding domain"/>
    <property type="match status" value="1"/>
</dbReference>
<feature type="domain" description="HTH gntR-type" evidence="4">
    <location>
        <begin position="9"/>
        <end position="77"/>
    </location>
</feature>
<dbReference type="eggNOG" id="COG2188">
    <property type="taxonomic scope" value="Bacteria"/>
</dbReference>
<dbReference type="InterPro" id="IPR036390">
    <property type="entry name" value="WH_DNA-bd_sf"/>
</dbReference>
<dbReference type="SUPFAM" id="SSF46785">
    <property type="entry name" value="Winged helix' DNA-binding domain"/>
    <property type="match status" value="1"/>
</dbReference>
<dbReference type="GO" id="GO:0045892">
    <property type="term" value="P:negative regulation of DNA-templated transcription"/>
    <property type="evidence" value="ECO:0007669"/>
    <property type="project" value="TreeGrafter"/>
</dbReference>
<keyword evidence="3" id="KW-0804">Transcription</keyword>
<dbReference type="Pfam" id="PF00392">
    <property type="entry name" value="GntR"/>
    <property type="match status" value="1"/>
</dbReference>
<dbReference type="Proteomes" id="UP000027308">
    <property type="component" value="Chromosome"/>
</dbReference>
<evidence type="ECO:0000256" key="1">
    <source>
        <dbReference type="ARBA" id="ARBA00023015"/>
    </source>
</evidence>
<dbReference type="EMBL" id="CP007637">
    <property type="protein sequence ID" value="AIB38087.1"/>
    <property type="molecule type" value="Genomic_DNA"/>
</dbReference>
<dbReference type="CDD" id="cd07377">
    <property type="entry name" value="WHTH_GntR"/>
    <property type="match status" value="1"/>
</dbReference>
<gene>
    <name evidence="5" type="ORF">PS417_21380</name>
</gene>
<protein>
    <submittedName>
        <fullName evidence="5">GntR family transcriptional regulator</fullName>
    </submittedName>
</protein>
<sequence>MYMIRHVRFDKKKRVVDELIRRIEGGMMADGFLLPGEHQLAEEFAVSRGTLREALAELKRRNYIATQSGVGSIVTFDGMVLDQRSGWAQALADTGARVNTDILRLEAVTRPDLFSRFGSDQFIALDRRRRTTDGTSVSLERSLMPASGGLESLPTVGLIDDSLTITLAAYGFIGAEGDQWIGAEPLSDEDAELLGRPAGTVFLKASRTTYDRRERFMEYVESLLDPLHFRLHLQFGRST</sequence>
<dbReference type="PANTHER" id="PTHR44846:SF17">
    <property type="entry name" value="GNTR-FAMILY TRANSCRIPTIONAL REGULATOR"/>
    <property type="match status" value="1"/>
</dbReference>
<dbReference type="SMART" id="SM00345">
    <property type="entry name" value="HTH_GNTR"/>
    <property type="match status" value="1"/>
</dbReference>
<dbReference type="InterPro" id="IPR028978">
    <property type="entry name" value="Chorismate_lyase_/UTRA_dom_sf"/>
</dbReference>
<dbReference type="InterPro" id="IPR050679">
    <property type="entry name" value="Bact_HTH_transcr_reg"/>
</dbReference>
<evidence type="ECO:0000313" key="6">
    <source>
        <dbReference type="Proteomes" id="UP000027308"/>
    </source>
</evidence>
<dbReference type="SUPFAM" id="SSF64288">
    <property type="entry name" value="Chorismate lyase-like"/>
    <property type="match status" value="1"/>
</dbReference>
<keyword evidence="2" id="KW-0238">DNA-binding</keyword>
<organism evidence="5 6">
    <name type="scientific">Pseudomonas simiae</name>
    <dbReference type="NCBI Taxonomy" id="321846"/>
    <lineage>
        <taxon>Bacteria</taxon>
        <taxon>Pseudomonadati</taxon>
        <taxon>Pseudomonadota</taxon>
        <taxon>Gammaproteobacteria</taxon>
        <taxon>Pseudomonadales</taxon>
        <taxon>Pseudomonadaceae</taxon>
        <taxon>Pseudomonas</taxon>
    </lineage>
</organism>